<proteinExistence type="predicted"/>
<name>U1NB90_9EURY</name>
<evidence type="ECO:0000313" key="2">
    <source>
        <dbReference type="Proteomes" id="UP000030710"/>
    </source>
</evidence>
<dbReference type="Proteomes" id="UP000030710">
    <property type="component" value="Unassembled WGS sequence"/>
</dbReference>
<dbReference type="EMBL" id="KE356561">
    <property type="protein sequence ID" value="ERG93873.1"/>
    <property type="molecule type" value="Genomic_DNA"/>
</dbReference>
<reference evidence="1 2" key="1">
    <citation type="journal article" date="2013" name="PLoS ONE">
        <title>Assembly-driven community genomics of a hypersaline microbial ecosystem.</title>
        <authorList>
            <person name="Podell S."/>
            <person name="Ugalde J.A."/>
            <person name="Narasingarao P."/>
            <person name="Banfield J.F."/>
            <person name="Heidelberg K.B."/>
            <person name="Allen E.E."/>
        </authorList>
    </citation>
    <scope>NUCLEOTIDE SEQUENCE [LARGE SCALE GENOMIC DNA]</scope>
    <source>
        <strain evidence="2">J07HQW2</strain>
    </source>
</reference>
<organism evidence="1 2">
    <name type="scientific">Haloquadratum walsbyi J07HQW2</name>
    <dbReference type="NCBI Taxonomy" id="1238425"/>
    <lineage>
        <taxon>Archaea</taxon>
        <taxon>Methanobacteriati</taxon>
        <taxon>Methanobacteriota</taxon>
        <taxon>Stenosarchaea group</taxon>
        <taxon>Halobacteria</taxon>
        <taxon>Halobacteriales</taxon>
        <taxon>Haloferacaceae</taxon>
        <taxon>Haloquadratum</taxon>
    </lineage>
</organism>
<dbReference type="AlphaFoldDB" id="U1NB90"/>
<gene>
    <name evidence="1" type="ORF">J07HQW2_00307</name>
</gene>
<evidence type="ECO:0000313" key="1">
    <source>
        <dbReference type="EMBL" id="ERG93873.1"/>
    </source>
</evidence>
<dbReference type="RefSeq" id="WP_021053367.1">
    <property type="nucleotide sequence ID" value="NZ_KE356561.1"/>
</dbReference>
<protein>
    <submittedName>
        <fullName evidence="1">Uncharacterized protein</fullName>
    </submittedName>
</protein>
<accession>U1NB90</accession>
<sequence length="233" mass="25706">MDNDMKRSVVVLGATLGLLGLLMLLFSGGVPMATEQLTDELGDNSTVIANHVTGYEDTSATITYTAEVDGSVVVLEKRVFDDVTNELETQIAGESGRVRQRVYQTSEITYFGEINENSTYDIQEYDNQYALATVVYAPTLEYYIANGDYIQTGESNTYTFSQASEGTPLESEIDNGNVTNYESTITVDDEQRITQFAVEFEQSEDDVAQDVVLSLDISGIGESSIPEQTWIEQ</sequence>
<dbReference type="HOGENOM" id="CLU_1187766_0_0_2"/>